<dbReference type="EMBL" id="GGEC01077169">
    <property type="protein sequence ID" value="MBX57653.1"/>
    <property type="molecule type" value="Transcribed_RNA"/>
</dbReference>
<reference evidence="1" key="1">
    <citation type="submission" date="2018-02" db="EMBL/GenBank/DDBJ databases">
        <title>Rhizophora mucronata_Transcriptome.</title>
        <authorList>
            <person name="Meera S.P."/>
            <person name="Sreeshan A."/>
            <person name="Augustine A."/>
        </authorList>
    </citation>
    <scope>NUCLEOTIDE SEQUENCE</scope>
    <source>
        <tissue evidence="1">Leaf</tissue>
    </source>
</reference>
<evidence type="ECO:0000313" key="1">
    <source>
        <dbReference type="EMBL" id="MBX57653.1"/>
    </source>
</evidence>
<proteinExistence type="predicted"/>
<protein>
    <submittedName>
        <fullName evidence="1">Uncharacterized protein</fullName>
    </submittedName>
</protein>
<name>A0A2P2PSH3_RHIMU</name>
<organism evidence="1">
    <name type="scientific">Rhizophora mucronata</name>
    <name type="common">Asiatic mangrove</name>
    <dbReference type="NCBI Taxonomy" id="61149"/>
    <lineage>
        <taxon>Eukaryota</taxon>
        <taxon>Viridiplantae</taxon>
        <taxon>Streptophyta</taxon>
        <taxon>Embryophyta</taxon>
        <taxon>Tracheophyta</taxon>
        <taxon>Spermatophyta</taxon>
        <taxon>Magnoliopsida</taxon>
        <taxon>eudicotyledons</taxon>
        <taxon>Gunneridae</taxon>
        <taxon>Pentapetalae</taxon>
        <taxon>rosids</taxon>
        <taxon>fabids</taxon>
        <taxon>Malpighiales</taxon>
        <taxon>Rhizophoraceae</taxon>
        <taxon>Rhizophora</taxon>
    </lineage>
</organism>
<accession>A0A2P2PSH3</accession>
<dbReference type="AlphaFoldDB" id="A0A2P2PSH3"/>
<sequence length="80" mass="9247">MTIPMNKLANIKNNKKKFVYLFVIFFRTTLFFTYKCSRTNLFVPNRNLCLFLGGGYACIGGVFQDEAITILENYWSCGLN</sequence>